<keyword evidence="8" id="KW-0472">Membrane</keyword>
<dbReference type="GO" id="GO:0016020">
    <property type="term" value="C:membrane"/>
    <property type="evidence" value="ECO:0007669"/>
    <property type="project" value="UniProtKB-SubCell"/>
</dbReference>
<evidence type="ECO:0000313" key="12">
    <source>
        <dbReference type="Proteomes" id="UP001163046"/>
    </source>
</evidence>
<evidence type="ECO:0000256" key="6">
    <source>
        <dbReference type="ARBA" id="ARBA00022737"/>
    </source>
</evidence>
<dbReference type="InterPro" id="IPR000884">
    <property type="entry name" value="TSP1_rpt"/>
</dbReference>
<proteinExistence type="predicted"/>
<dbReference type="InterPro" id="IPR036383">
    <property type="entry name" value="TSP1_rpt_sf"/>
</dbReference>
<comment type="caution">
    <text evidence="11">The sequence shown here is derived from an EMBL/GenBank/DDBJ whole genome shotgun (WGS) entry which is preliminary data.</text>
</comment>
<dbReference type="SMART" id="SM00209">
    <property type="entry name" value="TSP1"/>
    <property type="match status" value="1"/>
</dbReference>
<keyword evidence="3" id="KW-0964">Secreted</keyword>
<keyword evidence="12" id="KW-1185">Reference proteome</keyword>
<organism evidence="11 12">
    <name type="scientific">Desmophyllum pertusum</name>
    <dbReference type="NCBI Taxonomy" id="174260"/>
    <lineage>
        <taxon>Eukaryota</taxon>
        <taxon>Metazoa</taxon>
        <taxon>Cnidaria</taxon>
        <taxon>Anthozoa</taxon>
        <taxon>Hexacorallia</taxon>
        <taxon>Scleractinia</taxon>
        <taxon>Caryophylliina</taxon>
        <taxon>Caryophylliidae</taxon>
        <taxon>Desmophyllum</taxon>
    </lineage>
</organism>
<evidence type="ECO:0000256" key="3">
    <source>
        <dbReference type="ARBA" id="ARBA00022525"/>
    </source>
</evidence>
<evidence type="ECO:0000313" key="11">
    <source>
        <dbReference type="EMBL" id="KAJ7361882.1"/>
    </source>
</evidence>
<evidence type="ECO:0000256" key="2">
    <source>
        <dbReference type="ARBA" id="ARBA00004613"/>
    </source>
</evidence>
<sequence length="169" mass="18838">MILTKKVSIVSFHNQERCNEQPCPVDGGYTGWSPWSQCSVTCGNGTQQRYRSCTNPPPANNGTSCTGSDKETRICTTEICPTPSPTPGIAPIHGGYSRWSYWSGCSLRFRIFFEVNPVRNQGRSSHGQQTCRQEAEESSGVYGRSNLPTQERYSYSWRLLTVESLVVSL</sequence>
<comment type="subcellular location">
    <subcellularLocation>
        <location evidence="1">Membrane</location>
        <topology evidence="1">Single-pass membrane protein</topology>
    </subcellularLocation>
    <subcellularLocation>
        <location evidence="2">Secreted</location>
    </subcellularLocation>
</comment>
<name>A0A9X0CKK2_9CNID</name>
<evidence type="ECO:0000256" key="8">
    <source>
        <dbReference type="ARBA" id="ARBA00023136"/>
    </source>
</evidence>
<keyword evidence="5" id="KW-0732">Signal</keyword>
<dbReference type="SUPFAM" id="SSF82895">
    <property type="entry name" value="TSP-1 type 1 repeat"/>
    <property type="match status" value="1"/>
</dbReference>
<keyword evidence="9" id="KW-1015">Disulfide bond</keyword>
<protein>
    <submittedName>
        <fullName evidence="11">Uncharacterized protein</fullName>
    </submittedName>
</protein>
<gene>
    <name evidence="11" type="ORF">OS493_014527</name>
</gene>
<evidence type="ECO:0000256" key="9">
    <source>
        <dbReference type="ARBA" id="ARBA00023157"/>
    </source>
</evidence>
<dbReference type="PANTHER" id="PTHR22906:SF43">
    <property type="entry name" value="PROPERDIN"/>
    <property type="match status" value="1"/>
</dbReference>
<feature type="region of interest" description="Disordered" evidence="10">
    <location>
        <begin position="120"/>
        <end position="144"/>
    </location>
</feature>
<keyword evidence="4" id="KW-0812">Transmembrane</keyword>
<evidence type="ECO:0000256" key="5">
    <source>
        <dbReference type="ARBA" id="ARBA00022729"/>
    </source>
</evidence>
<dbReference type="PANTHER" id="PTHR22906">
    <property type="entry name" value="PROPERDIN"/>
    <property type="match status" value="1"/>
</dbReference>
<dbReference type="Gene3D" id="2.20.100.10">
    <property type="entry name" value="Thrombospondin type-1 (TSP1) repeat"/>
    <property type="match status" value="1"/>
</dbReference>
<dbReference type="FunFam" id="2.20.100.10:FF:000007">
    <property type="entry name" value="Thrombospondin 1"/>
    <property type="match status" value="1"/>
</dbReference>
<dbReference type="InterPro" id="IPR052065">
    <property type="entry name" value="Compl_asym_regulator"/>
</dbReference>
<feature type="compositionally biased region" description="Polar residues" evidence="10">
    <location>
        <begin position="120"/>
        <end position="132"/>
    </location>
</feature>
<evidence type="ECO:0000256" key="4">
    <source>
        <dbReference type="ARBA" id="ARBA00022692"/>
    </source>
</evidence>
<evidence type="ECO:0000256" key="7">
    <source>
        <dbReference type="ARBA" id="ARBA00022989"/>
    </source>
</evidence>
<dbReference type="PRINTS" id="PR01705">
    <property type="entry name" value="TSP1REPEAT"/>
</dbReference>
<keyword evidence="7" id="KW-1133">Transmembrane helix</keyword>
<dbReference type="EMBL" id="MU827308">
    <property type="protein sequence ID" value="KAJ7361882.1"/>
    <property type="molecule type" value="Genomic_DNA"/>
</dbReference>
<accession>A0A9X0CKK2</accession>
<dbReference type="PROSITE" id="PS50092">
    <property type="entry name" value="TSP1"/>
    <property type="match status" value="1"/>
</dbReference>
<evidence type="ECO:0000256" key="1">
    <source>
        <dbReference type="ARBA" id="ARBA00004167"/>
    </source>
</evidence>
<keyword evidence="6" id="KW-0677">Repeat</keyword>
<dbReference type="AlphaFoldDB" id="A0A9X0CKK2"/>
<dbReference type="OrthoDB" id="6273859at2759"/>
<dbReference type="Pfam" id="PF00090">
    <property type="entry name" value="TSP_1"/>
    <property type="match status" value="1"/>
</dbReference>
<dbReference type="Proteomes" id="UP001163046">
    <property type="component" value="Unassembled WGS sequence"/>
</dbReference>
<reference evidence="11" key="1">
    <citation type="submission" date="2023-01" db="EMBL/GenBank/DDBJ databases">
        <title>Genome assembly of the deep-sea coral Lophelia pertusa.</title>
        <authorList>
            <person name="Herrera S."/>
            <person name="Cordes E."/>
        </authorList>
    </citation>
    <scope>NUCLEOTIDE SEQUENCE</scope>
    <source>
        <strain evidence="11">USNM1676648</strain>
        <tissue evidence="11">Polyp</tissue>
    </source>
</reference>
<evidence type="ECO:0000256" key="10">
    <source>
        <dbReference type="SAM" id="MobiDB-lite"/>
    </source>
</evidence>